<name>A0A0A1T8H9_9HYPO</name>
<dbReference type="EMBL" id="CDHN01000005">
    <property type="protein sequence ID" value="CEJ93416.1"/>
    <property type="molecule type" value="Genomic_DNA"/>
</dbReference>
<dbReference type="OrthoDB" id="27237at2759"/>
<dbReference type="HOGENOM" id="CLU_019843_2_0_1"/>
<proteinExistence type="predicted"/>
<accession>A0A0A1T8H9</accession>
<sequence>MNAVNPNTVEDYIRKIISSYISEARVQDITRVPSAGYLDTYVATMTNNAQVAFSLSRRIRHIRSEQGPLRAEAAFLQWLEFLYNETISEDVNNIEDHAVHADTDGLPDVRHQVRCIWKYVPKLLEHNLEFMPDPTPYTITTAQIGQTIVTLEPGLTFTERKSVDFQIGQLLRRISLLPSPTNRFGFGESIVPPIQTRSIPRRQEAVVEMTRTSYPRWSEFFTHLLQNATRDAEALGINIPITSIERCMKRFSKILDIGVEPSLVIFDAGLDKNVLVRRVPATTEKSSRKRRIIQPQLPGKGSRSKNDPTSDITKTSEFTIEVTGLREWSNVIFGDPLFAYAFSNEPSPELVNGFNAQIRDLEPGVLDCIGSPVKDTTYAATRLVLYQMYHAAAGVVREFISREPKAYERELENRKKLMIAVRHMDTLKDIVLPTRERMFTAQSSAKRARMDTGYSRGR</sequence>
<gene>
    <name evidence="2" type="ORF">VHEMI09008</name>
</gene>
<protein>
    <submittedName>
        <fullName evidence="2">Uncharacterized protein</fullName>
    </submittedName>
</protein>
<reference evidence="2 3" key="1">
    <citation type="journal article" date="2015" name="Genome Announc.">
        <title>Draft Genome Sequence and Gene Annotation of the Entomopathogenic Fungus Verticillium hemipterigenum.</title>
        <authorList>
            <person name="Horn F."/>
            <person name="Habel A."/>
            <person name="Scharf D.H."/>
            <person name="Dworschak J."/>
            <person name="Brakhage A.A."/>
            <person name="Guthke R."/>
            <person name="Hertweck C."/>
            <person name="Linde J."/>
        </authorList>
    </citation>
    <scope>NUCLEOTIDE SEQUENCE [LARGE SCALE GENOMIC DNA]</scope>
</reference>
<dbReference type="AlphaFoldDB" id="A0A0A1T8H9"/>
<feature type="region of interest" description="Disordered" evidence="1">
    <location>
        <begin position="286"/>
        <end position="312"/>
    </location>
</feature>
<evidence type="ECO:0000256" key="1">
    <source>
        <dbReference type="SAM" id="MobiDB-lite"/>
    </source>
</evidence>
<evidence type="ECO:0000313" key="3">
    <source>
        <dbReference type="Proteomes" id="UP000039046"/>
    </source>
</evidence>
<organism evidence="2 3">
    <name type="scientific">[Torrubiella] hemipterigena</name>
    <dbReference type="NCBI Taxonomy" id="1531966"/>
    <lineage>
        <taxon>Eukaryota</taxon>
        <taxon>Fungi</taxon>
        <taxon>Dikarya</taxon>
        <taxon>Ascomycota</taxon>
        <taxon>Pezizomycotina</taxon>
        <taxon>Sordariomycetes</taxon>
        <taxon>Hypocreomycetidae</taxon>
        <taxon>Hypocreales</taxon>
        <taxon>Clavicipitaceae</taxon>
        <taxon>Clavicipitaceae incertae sedis</taxon>
        <taxon>'Torrubiella' clade</taxon>
    </lineage>
</organism>
<keyword evidence="3" id="KW-1185">Reference proteome</keyword>
<dbReference type="Proteomes" id="UP000039046">
    <property type="component" value="Unassembled WGS sequence"/>
</dbReference>
<evidence type="ECO:0000313" key="2">
    <source>
        <dbReference type="EMBL" id="CEJ93416.1"/>
    </source>
</evidence>
<dbReference type="STRING" id="1531966.A0A0A1T8H9"/>